<dbReference type="AlphaFoldDB" id="A0A0A9B895"/>
<dbReference type="EMBL" id="GBRH01237721">
    <property type="protein sequence ID" value="JAD60174.1"/>
    <property type="molecule type" value="Transcribed_RNA"/>
</dbReference>
<reference evidence="1" key="2">
    <citation type="journal article" date="2015" name="Data Brief">
        <title>Shoot transcriptome of the giant reed, Arundo donax.</title>
        <authorList>
            <person name="Barrero R.A."/>
            <person name="Guerrero F.D."/>
            <person name="Moolhuijzen P."/>
            <person name="Goolsby J.A."/>
            <person name="Tidwell J."/>
            <person name="Bellgard S.E."/>
            <person name="Bellgard M.I."/>
        </authorList>
    </citation>
    <scope>NUCLEOTIDE SEQUENCE</scope>
    <source>
        <tissue evidence="1">Shoot tissue taken approximately 20 cm above the soil surface</tissue>
    </source>
</reference>
<name>A0A0A9B895_ARUDO</name>
<reference evidence="1" key="1">
    <citation type="submission" date="2014-09" db="EMBL/GenBank/DDBJ databases">
        <authorList>
            <person name="Magalhaes I.L.F."/>
            <person name="Oliveira U."/>
            <person name="Santos F.R."/>
            <person name="Vidigal T.H.D.A."/>
            <person name="Brescovit A.D."/>
            <person name="Santos A.J."/>
        </authorList>
    </citation>
    <scope>NUCLEOTIDE SEQUENCE</scope>
    <source>
        <tissue evidence="1">Shoot tissue taken approximately 20 cm above the soil surface</tissue>
    </source>
</reference>
<accession>A0A0A9B895</accession>
<sequence>MNNSNHQIISINDTLARIQTQLPPISE</sequence>
<organism evidence="1">
    <name type="scientific">Arundo donax</name>
    <name type="common">Giant reed</name>
    <name type="synonym">Donax arundinaceus</name>
    <dbReference type="NCBI Taxonomy" id="35708"/>
    <lineage>
        <taxon>Eukaryota</taxon>
        <taxon>Viridiplantae</taxon>
        <taxon>Streptophyta</taxon>
        <taxon>Embryophyta</taxon>
        <taxon>Tracheophyta</taxon>
        <taxon>Spermatophyta</taxon>
        <taxon>Magnoliopsida</taxon>
        <taxon>Liliopsida</taxon>
        <taxon>Poales</taxon>
        <taxon>Poaceae</taxon>
        <taxon>PACMAD clade</taxon>
        <taxon>Arundinoideae</taxon>
        <taxon>Arundineae</taxon>
        <taxon>Arundo</taxon>
    </lineage>
</organism>
<evidence type="ECO:0000313" key="1">
    <source>
        <dbReference type="EMBL" id="JAD60174.1"/>
    </source>
</evidence>
<proteinExistence type="predicted"/>
<protein>
    <submittedName>
        <fullName evidence="1">Uncharacterized protein</fullName>
    </submittedName>
</protein>